<dbReference type="AlphaFoldDB" id="A0A7G9FMB1"/>
<dbReference type="InterPro" id="IPR050625">
    <property type="entry name" value="ParA/MinD_ATPase"/>
</dbReference>
<keyword evidence="4" id="KW-1185">Reference proteome</keyword>
<evidence type="ECO:0000256" key="2">
    <source>
        <dbReference type="ARBA" id="ARBA00022840"/>
    </source>
</evidence>
<dbReference type="GO" id="GO:0005829">
    <property type="term" value="C:cytosol"/>
    <property type="evidence" value="ECO:0007669"/>
    <property type="project" value="TreeGrafter"/>
</dbReference>
<dbReference type="SUPFAM" id="SSF52540">
    <property type="entry name" value="P-loop containing nucleoside triphosphate hydrolases"/>
    <property type="match status" value="2"/>
</dbReference>
<accession>A0A7G9FMB1</accession>
<dbReference type="GO" id="GO:0051782">
    <property type="term" value="P:negative regulation of cell division"/>
    <property type="evidence" value="ECO:0007669"/>
    <property type="project" value="TreeGrafter"/>
</dbReference>
<keyword evidence="2" id="KW-0067">ATP-binding</keyword>
<gene>
    <name evidence="3" type="ORF">H9Q76_13450</name>
</gene>
<dbReference type="PANTHER" id="PTHR43384">
    <property type="entry name" value="SEPTUM SITE-DETERMINING PROTEIN MIND HOMOLOG, CHLOROPLASTIC-RELATED"/>
    <property type="match status" value="1"/>
</dbReference>
<sequence>MSYYFTWHDIEDIFEEKRSSWPKTWIDVQVYSDCIEIYQNIDEPQESDTQYLKEIFGRNYSVEKNTLLVDFTETCLEIIFQRDDSPKAERKYAPLFRDVYFQKCEKADTDFDGLKMIAFHSYKGGVGRTLSLTAFLRQCSQKYPDKKILVVDADVEAPGLTWMAEAGYRKISYLDILSIMNYEQSSDQMIDKLSNLIKTSTVSVATDKKIIDHYFIPVYREKEQIMNVVARPEQVLLTKENKFYITETIAEIAKKVGADLVLVDLRAGITEYSAPFLFDPRVIKYYVTSTSLQSVKGTNQILEQVYKKTNADFLKSRILLTMIPETMKPEEIQEIENQIVNEVESGADTDNATFLRDEYFMELGFDKALVRTTDFNTLCEKLKASELASLMDEQVKSLFVGEQKDETLFEDEDKVRDILKRIYEISYAETTAEGTASTNMLVTSSIKEMIKNFKMELPRIVVSGAKGSGKTYIYKQLLQAKTWEKFIEQTGTSLDAGHETIIIPLLASINSQNMKPLIEECMKYAGQALTGIKIKKNADTINYNTLMNLLETSELTRMEWVKQWLDLIIGMFQEDYKDISELDKAFENSGKRVVFVVDGLEDVCADSQTEKNDRWKMLLRSLCQNVVNELQRLDYGNIGIIVFARKDMISNAIDTNMEQFRSMYYNYELNWTQTEALRLALWIASKAYPELTEGIDVLNATRSVLTDKLTILWGLKLGRRDSREAFSDRWILAALSDFTGQLQARDIVRFLRYSSEGYGEAKFVYKDRLIMPVDIRKAIGSCAADKYKEIKAEMRNIYEILEKFEKMKGIKTLPLTLDKIELTGDEISKLEAQGYLKISDEKYYLPEIIRLPLGFTYERGARPKVLSLLVQ</sequence>
<dbReference type="RefSeq" id="WP_249321304.1">
    <property type="nucleotide sequence ID" value="NZ_CP060632.1"/>
</dbReference>
<dbReference type="Proteomes" id="UP000515819">
    <property type="component" value="Chromosome"/>
</dbReference>
<evidence type="ECO:0000313" key="4">
    <source>
        <dbReference type="Proteomes" id="UP000515819"/>
    </source>
</evidence>
<proteinExistence type="predicted"/>
<dbReference type="Gene3D" id="3.40.50.300">
    <property type="entry name" value="P-loop containing nucleotide triphosphate hydrolases"/>
    <property type="match status" value="2"/>
</dbReference>
<protein>
    <submittedName>
        <fullName evidence="3">ParA family protein</fullName>
    </submittedName>
</protein>
<dbReference type="GO" id="GO:0005524">
    <property type="term" value="F:ATP binding"/>
    <property type="evidence" value="ECO:0007669"/>
    <property type="project" value="UniProtKB-KW"/>
</dbReference>
<dbReference type="KEGG" id="wcp:H9Q76_13450"/>
<dbReference type="GO" id="GO:0009898">
    <property type="term" value="C:cytoplasmic side of plasma membrane"/>
    <property type="evidence" value="ECO:0007669"/>
    <property type="project" value="TreeGrafter"/>
</dbReference>
<reference evidence="3 4" key="1">
    <citation type="submission" date="2020-08" db="EMBL/GenBank/DDBJ databases">
        <authorList>
            <person name="Liu C."/>
            <person name="Sun Q."/>
        </authorList>
    </citation>
    <scope>NUCLEOTIDE SEQUENCE [LARGE SCALE GENOMIC DNA]</scope>
    <source>
        <strain evidence="3 4">NSJ-4</strain>
    </source>
</reference>
<dbReference type="EMBL" id="CP060632">
    <property type="protein sequence ID" value="QNL99692.1"/>
    <property type="molecule type" value="Genomic_DNA"/>
</dbReference>
<name>A0A7G9FMB1_9FIRM</name>
<dbReference type="PANTHER" id="PTHR43384:SF6">
    <property type="entry name" value="SEPTUM SITE-DETERMINING PROTEIN MIND HOMOLOG, CHLOROPLASTIC"/>
    <property type="match status" value="1"/>
</dbReference>
<dbReference type="InterPro" id="IPR027417">
    <property type="entry name" value="P-loop_NTPase"/>
</dbReference>
<organism evidence="3 4">
    <name type="scientific">Wujia chipingensis</name>
    <dbReference type="NCBI Taxonomy" id="2763670"/>
    <lineage>
        <taxon>Bacteria</taxon>
        <taxon>Bacillati</taxon>
        <taxon>Bacillota</taxon>
        <taxon>Clostridia</taxon>
        <taxon>Lachnospirales</taxon>
        <taxon>Lachnospiraceae</taxon>
        <taxon>Wujia</taxon>
    </lineage>
</organism>
<evidence type="ECO:0000313" key="3">
    <source>
        <dbReference type="EMBL" id="QNL99692.1"/>
    </source>
</evidence>
<dbReference type="GO" id="GO:0016887">
    <property type="term" value="F:ATP hydrolysis activity"/>
    <property type="evidence" value="ECO:0007669"/>
    <property type="project" value="TreeGrafter"/>
</dbReference>
<dbReference type="NCBIfam" id="NF047398">
    <property type="entry name" value="AAA_KGGVGR"/>
    <property type="match status" value="1"/>
</dbReference>
<keyword evidence="1" id="KW-0547">Nucleotide-binding</keyword>
<evidence type="ECO:0000256" key="1">
    <source>
        <dbReference type="ARBA" id="ARBA00022741"/>
    </source>
</evidence>